<evidence type="ECO:0000313" key="3">
    <source>
        <dbReference type="Proteomes" id="UP001152320"/>
    </source>
</evidence>
<dbReference type="OrthoDB" id="6782434at2759"/>
<dbReference type="PANTHER" id="PTHR37162">
    <property type="entry name" value="HAT FAMILY DIMERISATION DOMAINCONTAINING PROTEIN-RELATED"/>
    <property type="match status" value="1"/>
</dbReference>
<gene>
    <name evidence="2" type="ORF">HOLleu_15529</name>
</gene>
<sequence length="263" mass="30009">MFPDSNIAAKYGSRRTKTTAIARTLGTDTKDNAAVMMGPQRGVASFVKRENENVFILGCPCHLIHLAAEKGASQLPFSPVSLLIPIFYYLAKSKKSLNRFLEQWVALEQYFKEEAQGEMKRKNIPQVQKPKKSLSAAKDSSKSKQNFPEKSLKSVVKYFITVCDYIVQKLPLRDELLNHAKVANPSKRLEMSFTSVSFFVKRFHIMKDKLDELEIEFAHYQVENIPTELLQQKRVDSTWVALSHLKDESSGEFKYANLSTFFA</sequence>
<dbReference type="AlphaFoldDB" id="A0A9Q1HDC3"/>
<evidence type="ECO:0000256" key="1">
    <source>
        <dbReference type="SAM" id="MobiDB-lite"/>
    </source>
</evidence>
<dbReference type="Proteomes" id="UP001152320">
    <property type="component" value="Chromosome 6"/>
</dbReference>
<feature type="region of interest" description="Disordered" evidence="1">
    <location>
        <begin position="121"/>
        <end position="145"/>
    </location>
</feature>
<evidence type="ECO:0000313" key="2">
    <source>
        <dbReference type="EMBL" id="KAJ8041041.1"/>
    </source>
</evidence>
<comment type="caution">
    <text evidence="2">The sequence shown here is derived from an EMBL/GenBank/DDBJ whole genome shotgun (WGS) entry which is preliminary data.</text>
</comment>
<accession>A0A9Q1HDC3</accession>
<protein>
    <submittedName>
        <fullName evidence="2">Uncharacterized protein</fullName>
    </submittedName>
</protein>
<name>A0A9Q1HDC3_HOLLE</name>
<proteinExistence type="predicted"/>
<dbReference type="EMBL" id="JAIZAY010000006">
    <property type="protein sequence ID" value="KAJ8041041.1"/>
    <property type="molecule type" value="Genomic_DNA"/>
</dbReference>
<keyword evidence="3" id="KW-1185">Reference proteome</keyword>
<dbReference type="PANTHER" id="PTHR37162:SF10">
    <property type="entry name" value="DUF4371 DOMAIN-CONTAINING PROTEIN"/>
    <property type="match status" value="1"/>
</dbReference>
<organism evidence="2 3">
    <name type="scientific">Holothuria leucospilota</name>
    <name type="common">Black long sea cucumber</name>
    <name type="synonym">Mertensiothuria leucospilota</name>
    <dbReference type="NCBI Taxonomy" id="206669"/>
    <lineage>
        <taxon>Eukaryota</taxon>
        <taxon>Metazoa</taxon>
        <taxon>Echinodermata</taxon>
        <taxon>Eleutherozoa</taxon>
        <taxon>Echinozoa</taxon>
        <taxon>Holothuroidea</taxon>
        <taxon>Aspidochirotacea</taxon>
        <taxon>Aspidochirotida</taxon>
        <taxon>Holothuriidae</taxon>
        <taxon>Holothuria</taxon>
    </lineage>
</organism>
<reference evidence="2" key="1">
    <citation type="submission" date="2021-10" db="EMBL/GenBank/DDBJ databases">
        <title>Tropical sea cucumber genome reveals ecological adaptation and Cuvierian tubules defense mechanism.</title>
        <authorList>
            <person name="Chen T."/>
        </authorList>
    </citation>
    <scope>NUCLEOTIDE SEQUENCE</scope>
    <source>
        <strain evidence="2">Nanhai2018</strain>
        <tissue evidence="2">Muscle</tissue>
    </source>
</reference>